<dbReference type="GO" id="GO:0015031">
    <property type="term" value="P:protein transport"/>
    <property type="evidence" value="ECO:0007669"/>
    <property type="project" value="InterPro"/>
</dbReference>
<evidence type="ECO:0000313" key="4">
    <source>
        <dbReference type="Proteomes" id="UP001204833"/>
    </source>
</evidence>
<dbReference type="EMBL" id="JAIHNG010000013">
    <property type="protein sequence ID" value="KAI5968487.1"/>
    <property type="molecule type" value="Genomic_DNA"/>
</dbReference>
<feature type="compositionally biased region" description="Basic and acidic residues" evidence="2">
    <location>
        <begin position="211"/>
        <end position="223"/>
    </location>
</feature>
<comment type="caution">
    <text evidence="3">The sequence shown here is derived from an EMBL/GenBank/DDBJ whole genome shotgun (WGS) entry which is preliminary data.</text>
</comment>
<feature type="compositionally biased region" description="Basic and acidic residues" evidence="2">
    <location>
        <begin position="185"/>
        <end position="195"/>
    </location>
</feature>
<organism evidence="3 4">
    <name type="scientific">Candida theae</name>
    <dbReference type="NCBI Taxonomy" id="1198502"/>
    <lineage>
        <taxon>Eukaryota</taxon>
        <taxon>Fungi</taxon>
        <taxon>Dikarya</taxon>
        <taxon>Ascomycota</taxon>
        <taxon>Saccharomycotina</taxon>
        <taxon>Pichiomycetes</taxon>
        <taxon>Debaryomycetaceae</taxon>
        <taxon>Candida/Lodderomyces clade</taxon>
        <taxon>Candida</taxon>
    </lineage>
</organism>
<dbReference type="AlphaFoldDB" id="A0AAD5BJI8"/>
<sequence length="259" mass="28890">MPKPVPPHLNPLRLKTNLKMAISKLKFTQEKKVALTKQQRRQLAELLKAGKESSAKIRVENIIRDDIYIELLEFLELYCELLLARLNMVLDRPTCDPSLLEAVSSLIYSAQNSDLKELVAIRDILIYKYGTEFGKAALENEGGHVPEKIVRRCGVEPPSEDLVNMYLVEIALAYGVPYSGLEHFKNDEVEGRGGGDDDEGEGGTKESVPQQDHKEKPLAELAEKPSVVASKPQTKPTPKQQDDFDALAARFAALKKTPK</sequence>
<dbReference type="RefSeq" id="XP_051611366.1">
    <property type="nucleotide sequence ID" value="XM_051751055.1"/>
</dbReference>
<evidence type="ECO:0000313" key="3">
    <source>
        <dbReference type="EMBL" id="KAI5968487.1"/>
    </source>
</evidence>
<dbReference type="Pfam" id="PF03398">
    <property type="entry name" value="Ist1"/>
    <property type="match status" value="1"/>
</dbReference>
<proteinExistence type="inferred from homology"/>
<dbReference type="Gene3D" id="1.20.1260.60">
    <property type="entry name" value="Vacuolar protein sorting-associated protein Ist1"/>
    <property type="match status" value="1"/>
</dbReference>
<comment type="similarity">
    <text evidence="1">Belongs to the IST1 family.</text>
</comment>
<name>A0AAD5BJI8_9ASCO</name>
<dbReference type="InterPro" id="IPR042277">
    <property type="entry name" value="IST1-like"/>
</dbReference>
<dbReference type="GeneID" id="76148241"/>
<dbReference type="PANTHER" id="PTHR12161">
    <property type="entry name" value="IST1 FAMILY MEMBER"/>
    <property type="match status" value="1"/>
</dbReference>
<gene>
    <name evidence="3" type="ORF">KGF57_000181</name>
</gene>
<reference evidence="3 4" key="1">
    <citation type="journal article" date="2022" name="DNA Res.">
        <title>Genome analysis of five recently described species of the CUG-Ser clade uncovers Candida theae as a new hybrid lineage with pathogenic potential in the Candida parapsilosis species complex.</title>
        <authorList>
            <person name="Mixao V."/>
            <person name="Del Olmo V."/>
            <person name="Hegedusova E."/>
            <person name="Saus E."/>
            <person name="Pryszcz L."/>
            <person name="Cillingova A."/>
            <person name="Nosek J."/>
            <person name="Gabaldon T."/>
        </authorList>
    </citation>
    <scope>NUCLEOTIDE SEQUENCE [LARGE SCALE GENOMIC DNA]</scope>
    <source>
        <strain evidence="3 4">CBS 12239</strain>
    </source>
</reference>
<accession>A0AAD5BJI8</accession>
<evidence type="ECO:0000256" key="2">
    <source>
        <dbReference type="SAM" id="MobiDB-lite"/>
    </source>
</evidence>
<dbReference type="PANTHER" id="PTHR12161:SF5">
    <property type="entry name" value="IST1 HOMOLOG"/>
    <property type="match status" value="1"/>
</dbReference>
<feature type="region of interest" description="Disordered" evidence="2">
    <location>
        <begin position="185"/>
        <end position="244"/>
    </location>
</feature>
<evidence type="ECO:0000256" key="1">
    <source>
        <dbReference type="ARBA" id="ARBA00005536"/>
    </source>
</evidence>
<dbReference type="Proteomes" id="UP001204833">
    <property type="component" value="Unassembled WGS sequence"/>
</dbReference>
<protein>
    <submittedName>
        <fullName evidence="3">IST1</fullName>
    </submittedName>
</protein>
<dbReference type="FunFam" id="1.20.1260.60:FF:000002">
    <property type="entry name" value="Vacuolar protein sorting-associated protein IST1"/>
    <property type="match status" value="1"/>
</dbReference>
<keyword evidence="4" id="KW-1185">Reference proteome</keyword>
<dbReference type="InterPro" id="IPR005061">
    <property type="entry name" value="Ist1"/>
</dbReference>